<feature type="domain" description="Phage capsid-like C-terminal" evidence="2">
    <location>
        <begin position="114"/>
        <end position="401"/>
    </location>
</feature>
<accession>A0ABZ2C3Z8</accession>
<name>A0ABZ2C3Z8_9PROT</name>
<evidence type="ECO:0000259" key="2">
    <source>
        <dbReference type="Pfam" id="PF05065"/>
    </source>
</evidence>
<organism evidence="3 4">
    <name type="scientific">Candidatus Bealeia paramacronuclearis</name>
    <dbReference type="NCBI Taxonomy" id="1921001"/>
    <lineage>
        <taxon>Bacteria</taxon>
        <taxon>Pseudomonadati</taxon>
        <taxon>Pseudomonadota</taxon>
        <taxon>Alphaproteobacteria</taxon>
        <taxon>Holosporales</taxon>
        <taxon>Holosporaceae</taxon>
        <taxon>Candidatus Bealeia</taxon>
    </lineage>
</organism>
<dbReference type="EMBL" id="CP133270">
    <property type="protein sequence ID" value="WVX66967.1"/>
    <property type="molecule type" value="Genomic_DNA"/>
</dbReference>
<dbReference type="SUPFAM" id="SSF56563">
    <property type="entry name" value="Major capsid protein gp5"/>
    <property type="match status" value="1"/>
</dbReference>
<dbReference type="InterPro" id="IPR024455">
    <property type="entry name" value="Phage_capsid"/>
</dbReference>
<sequence>MHDYDIATTLDDLGRTFQEFKSTQQERLENLEKKTGEDPLLVQKLDRMSTAIDQAEVRLKQLEVARLRPQSMMSENPEMRGHKSAFLNYVRQGVDQDLHAYEVKALSSQTGKEGGFLIPSGLSDTLQAVLDSTSVMRQIANVREIANDALELLFDKDMADAGWALETAARDETKTPEFIKIKIPVHEMYARPRATQKLLDDATLNIEEWLSEKIAQKMAAMENTAFISGDGSGKPKGILAYDTALKGDWAWGKFEHVLSGKDGAFGDQGVDTLYDVMQALKPQYIPGACWLMSRSAQASLRKLRDANDNRHVWQPALVEGANPTLLGSPVYVSDDMPALVGGTESISLAFGNFKEAYQIVDRQGIHVLRDPYSSKPYVEFYTTRRVGGEAVNFEALKLIKFKA</sequence>
<comment type="subcellular location">
    <subcellularLocation>
        <location evidence="1">Virion</location>
    </subcellularLocation>
</comment>
<dbReference type="Proteomes" id="UP001330434">
    <property type="component" value="Chromosome"/>
</dbReference>
<dbReference type="Pfam" id="PF05065">
    <property type="entry name" value="Phage_capsid"/>
    <property type="match status" value="1"/>
</dbReference>
<evidence type="ECO:0000256" key="1">
    <source>
        <dbReference type="ARBA" id="ARBA00004328"/>
    </source>
</evidence>
<dbReference type="Gene3D" id="3.30.2320.10">
    <property type="entry name" value="hypothetical protein PF0899 domain"/>
    <property type="match status" value="1"/>
</dbReference>
<dbReference type="RefSeq" id="WP_331255778.1">
    <property type="nucleotide sequence ID" value="NZ_CP133270.1"/>
</dbReference>
<protein>
    <submittedName>
        <fullName evidence="3">HK97 family phage major capsid protein</fullName>
    </submittedName>
</protein>
<gene>
    <name evidence="3" type="ORF">Bealeia1_01162</name>
</gene>
<proteinExistence type="predicted"/>
<keyword evidence="4" id="KW-1185">Reference proteome</keyword>
<evidence type="ECO:0000313" key="4">
    <source>
        <dbReference type="Proteomes" id="UP001330434"/>
    </source>
</evidence>
<evidence type="ECO:0000313" key="3">
    <source>
        <dbReference type="EMBL" id="WVX66967.1"/>
    </source>
</evidence>
<dbReference type="InterPro" id="IPR054612">
    <property type="entry name" value="Phage_capsid-like_C"/>
</dbReference>
<dbReference type="NCBIfam" id="TIGR01554">
    <property type="entry name" value="major_cap_HK97"/>
    <property type="match status" value="1"/>
</dbReference>
<reference evidence="3 4" key="1">
    <citation type="journal article" date="2024" name="Environ. Microbiol.">
        <title>Novel evolutionary insights on the interactions of the Holosporales (Alphaproteobacteria) with eukaryotic hosts from comparative genomics.</title>
        <authorList>
            <person name="Giovannini M."/>
            <person name="Petroni G."/>
            <person name="Castelli M."/>
        </authorList>
    </citation>
    <scope>NUCLEOTIDE SEQUENCE [LARGE SCALE GENOMIC DNA]</scope>
    <source>
        <strain evidence="3 4">US_Bl 15I1</strain>
    </source>
</reference>
<dbReference type="Gene3D" id="3.30.2400.10">
    <property type="entry name" value="Major capsid protein gp5"/>
    <property type="match status" value="1"/>
</dbReference>